<dbReference type="RefSeq" id="WP_161919938.1">
    <property type="nucleotide sequence ID" value="NZ_JAACYS010000014.1"/>
</dbReference>
<evidence type="ECO:0000256" key="4">
    <source>
        <dbReference type="ARBA" id="ARBA00033235"/>
    </source>
</evidence>
<dbReference type="InterPro" id="IPR008731">
    <property type="entry name" value="PTS_EIN"/>
</dbReference>
<protein>
    <recommendedName>
        <fullName evidence="2">Phosphoenolpyruvate-protein phosphotransferase</fullName>
    </recommendedName>
    <alternativeName>
        <fullName evidence="4">Phosphotransferase system, enzyme I</fullName>
    </alternativeName>
</protein>
<organism evidence="7 8">
    <name type="scientific">Pallidibacillus pasinlerensis</name>
    <dbReference type="NCBI Taxonomy" id="2703818"/>
    <lineage>
        <taxon>Bacteria</taxon>
        <taxon>Bacillati</taxon>
        <taxon>Bacillota</taxon>
        <taxon>Bacilli</taxon>
        <taxon>Bacillales</taxon>
        <taxon>Bacillaceae</taxon>
        <taxon>Pallidibacillus</taxon>
    </lineage>
</organism>
<name>A0ABX0A2P6_9BACI</name>
<dbReference type="Proteomes" id="UP000743899">
    <property type="component" value="Unassembled WGS sequence"/>
</dbReference>
<dbReference type="EMBL" id="JAACYS010000014">
    <property type="protein sequence ID" value="NCU17102.1"/>
    <property type="molecule type" value="Genomic_DNA"/>
</dbReference>
<comment type="caution">
    <text evidence="7">The sequence shown here is derived from an EMBL/GenBank/DDBJ whole genome shotgun (WGS) entry which is preliminary data.</text>
</comment>
<gene>
    <name evidence="7" type="ORF">GW534_04850</name>
</gene>
<dbReference type="Pfam" id="PF00391">
    <property type="entry name" value="PEP-utilizers"/>
    <property type="match status" value="1"/>
</dbReference>
<dbReference type="Gene3D" id="3.50.30.10">
    <property type="entry name" value="Phosphohistidine domain"/>
    <property type="match status" value="1"/>
</dbReference>
<dbReference type="SUPFAM" id="SSF52009">
    <property type="entry name" value="Phosphohistidine domain"/>
    <property type="match status" value="1"/>
</dbReference>
<evidence type="ECO:0000313" key="8">
    <source>
        <dbReference type="Proteomes" id="UP000743899"/>
    </source>
</evidence>
<dbReference type="InterPro" id="IPR050499">
    <property type="entry name" value="PEP-utilizing_PTS_enzyme"/>
</dbReference>
<dbReference type="Gene3D" id="1.10.274.10">
    <property type="entry name" value="PtsI, HPr-binding domain"/>
    <property type="match status" value="1"/>
</dbReference>
<evidence type="ECO:0000313" key="7">
    <source>
        <dbReference type="EMBL" id="NCU17102.1"/>
    </source>
</evidence>
<dbReference type="InterPro" id="IPR008279">
    <property type="entry name" value="PEP-util_enz_mobile_dom"/>
</dbReference>
<evidence type="ECO:0000259" key="5">
    <source>
        <dbReference type="Pfam" id="PF00391"/>
    </source>
</evidence>
<accession>A0ABX0A2P6</accession>
<evidence type="ECO:0000256" key="1">
    <source>
        <dbReference type="ARBA" id="ARBA00007837"/>
    </source>
</evidence>
<comment type="similarity">
    <text evidence="1">Belongs to the PEP-utilizing enzyme family.</text>
</comment>
<dbReference type="InterPro" id="IPR036637">
    <property type="entry name" value="Phosphohistidine_dom_sf"/>
</dbReference>
<dbReference type="SUPFAM" id="SSF47831">
    <property type="entry name" value="Enzyme I of the PEP:sugar phosphotransferase system HPr-binding (sub)domain"/>
    <property type="match status" value="1"/>
</dbReference>
<dbReference type="PANTHER" id="PTHR46244">
    <property type="entry name" value="PHOSPHOENOLPYRUVATE-PROTEIN PHOSPHOTRANSFERASE"/>
    <property type="match status" value="1"/>
</dbReference>
<keyword evidence="8" id="KW-1185">Reference proteome</keyword>
<keyword evidence="3" id="KW-0808">Transferase</keyword>
<dbReference type="InterPro" id="IPR036618">
    <property type="entry name" value="PtsI_HPr-bd_sf"/>
</dbReference>
<evidence type="ECO:0000259" key="6">
    <source>
        <dbReference type="Pfam" id="PF05524"/>
    </source>
</evidence>
<dbReference type="PANTHER" id="PTHR46244:SF3">
    <property type="entry name" value="PHOSPHOENOLPYRUVATE-PROTEIN PHOSPHOTRANSFERASE"/>
    <property type="match status" value="1"/>
</dbReference>
<proteinExistence type="inferred from homology"/>
<feature type="domain" description="PEP-utilising enzyme mobile" evidence="5">
    <location>
        <begin position="147"/>
        <end position="218"/>
    </location>
</feature>
<evidence type="ECO:0000256" key="3">
    <source>
        <dbReference type="ARBA" id="ARBA00022679"/>
    </source>
</evidence>
<evidence type="ECO:0000256" key="2">
    <source>
        <dbReference type="ARBA" id="ARBA00016544"/>
    </source>
</evidence>
<sequence length="235" mass="27026">MSTWIKGIPTSEKIVIGKAYCVKKRRVDYTKRIVTDTDEQVKRLFVSINEAIQFVKNVQEYIQTFFDEEKPIYEDLLLLFQNRELIDSIKQVIEVDHVNAEFAIQEVMETFSHLKDEVDVTFLQEAENILLACLENKPILNHSLIMEEVILVTEDFSPIVASQFNRKYCIGIVTDYDFQFSNVSLFSQSLHIPAIIGTNCATTEILNGDLLILDGETGQVHINPTEELLNQYKSK</sequence>
<dbReference type="Pfam" id="PF05524">
    <property type="entry name" value="PEP-utilisers_N"/>
    <property type="match status" value="1"/>
</dbReference>
<reference evidence="7 8" key="1">
    <citation type="submission" date="2020-01" db="EMBL/GenBank/DDBJ databases">
        <title>A novel Bacillus sp. from Pasinler.</title>
        <authorList>
            <person name="Adiguzel A."/>
            <person name="Ay H."/>
            <person name="Baltaci M.O."/>
        </authorList>
    </citation>
    <scope>NUCLEOTIDE SEQUENCE [LARGE SCALE GENOMIC DNA]</scope>
    <source>
        <strain evidence="7 8">P1</strain>
    </source>
</reference>
<feature type="domain" description="Phosphotransferase system enzyme I N-terminal" evidence="6">
    <location>
        <begin position="6"/>
        <end position="125"/>
    </location>
</feature>